<dbReference type="KEGG" id="care:LT85_2766"/>
<protein>
    <submittedName>
        <fullName evidence="1">Ribonuclease E</fullName>
        <ecNumber evidence="1">3.1.26.12</ecNumber>
    </submittedName>
</protein>
<dbReference type="EMBL" id="CP009962">
    <property type="protein sequence ID" value="AIY41924.1"/>
    <property type="molecule type" value="Genomic_DNA"/>
</dbReference>
<sequence length="105" mass="10954">MAAARELVLAGELVLTVAVPVVGLAAPAPATVQAAVAVEQVAVEQVVVEQVVVEQVVVEQVVVEQVVVEQVVVEQVVVAPPPISCQKSALRYPALALQLMRSAIR</sequence>
<dbReference type="GO" id="GO:0008995">
    <property type="term" value="F:ribonuclease E activity"/>
    <property type="evidence" value="ECO:0007669"/>
    <property type="project" value="UniProtKB-EC"/>
</dbReference>
<dbReference type="AlphaFoldDB" id="A0A0A1FE44"/>
<dbReference type="EC" id="3.1.26.12" evidence="1"/>
<dbReference type="STRING" id="279058.LT85_2766"/>
<dbReference type="HOGENOM" id="CLU_2231978_0_0_4"/>
<evidence type="ECO:0000313" key="1">
    <source>
        <dbReference type="EMBL" id="AIY41924.1"/>
    </source>
</evidence>
<gene>
    <name evidence="1" type="ORF">LT85_2766</name>
</gene>
<keyword evidence="1" id="KW-0378">Hydrolase</keyword>
<organism evidence="1 2">
    <name type="scientific">Collimonas arenae</name>
    <dbReference type="NCBI Taxonomy" id="279058"/>
    <lineage>
        <taxon>Bacteria</taxon>
        <taxon>Pseudomonadati</taxon>
        <taxon>Pseudomonadota</taxon>
        <taxon>Betaproteobacteria</taxon>
        <taxon>Burkholderiales</taxon>
        <taxon>Oxalobacteraceae</taxon>
        <taxon>Collimonas</taxon>
    </lineage>
</organism>
<evidence type="ECO:0000313" key="2">
    <source>
        <dbReference type="Proteomes" id="UP000030302"/>
    </source>
</evidence>
<reference evidence="2" key="1">
    <citation type="journal article" date="2014" name="Soil Biol. Biochem.">
        <title>Structure and function of bacterial communities in ageing soils: Insights from the Mendocino ecological staircase.</title>
        <authorList>
            <person name="Uroz S."/>
            <person name="Tech J.J."/>
            <person name="Sawaya N.A."/>
            <person name="Frey-Klett P."/>
            <person name="Leveau J.H.J."/>
        </authorList>
    </citation>
    <scope>NUCLEOTIDE SEQUENCE [LARGE SCALE GENOMIC DNA]</scope>
    <source>
        <strain evidence="2">Cal35</strain>
    </source>
</reference>
<proteinExistence type="predicted"/>
<name>A0A0A1FE44_9BURK</name>
<dbReference type="Proteomes" id="UP000030302">
    <property type="component" value="Chromosome"/>
</dbReference>
<accession>A0A0A1FE44</accession>
<keyword evidence="2" id="KW-1185">Reference proteome</keyword>